<evidence type="ECO:0000256" key="2">
    <source>
        <dbReference type="ARBA" id="ARBA00022741"/>
    </source>
</evidence>
<dbReference type="GO" id="GO:0140664">
    <property type="term" value="F:ATP-dependent DNA damage sensor activity"/>
    <property type="evidence" value="ECO:0007669"/>
    <property type="project" value="InterPro"/>
</dbReference>
<dbReference type="InterPro" id="IPR027417">
    <property type="entry name" value="P-loop_NTPase"/>
</dbReference>
<dbReference type="PROSITE" id="PS00486">
    <property type="entry name" value="DNA_MISMATCH_REPAIR_2"/>
    <property type="match status" value="1"/>
</dbReference>
<dbReference type="Gene3D" id="3.40.50.300">
    <property type="entry name" value="P-loop containing nucleotide triphosphate hydrolases"/>
    <property type="match status" value="1"/>
</dbReference>
<evidence type="ECO:0000256" key="4">
    <source>
        <dbReference type="ARBA" id="ARBA00023125"/>
    </source>
</evidence>
<evidence type="ECO:0000313" key="8">
    <source>
        <dbReference type="EMBL" id="CAI4038713.1"/>
    </source>
</evidence>
<keyword evidence="3" id="KW-0067">ATP-binding</keyword>
<dbReference type="RefSeq" id="XP_056081828.1">
    <property type="nucleotide sequence ID" value="XM_056222103.1"/>
</dbReference>
<organism evidence="8 9">
    <name type="scientific">Saccharomyces mikatae IFO 1815</name>
    <dbReference type="NCBI Taxonomy" id="226126"/>
    <lineage>
        <taxon>Eukaryota</taxon>
        <taxon>Fungi</taxon>
        <taxon>Dikarya</taxon>
        <taxon>Ascomycota</taxon>
        <taxon>Saccharomycotina</taxon>
        <taxon>Saccharomycetes</taxon>
        <taxon>Saccharomycetales</taxon>
        <taxon>Saccharomycetaceae</taxon>
        <taxon>Saccharomyces</taxon>
    </lineage>
</organism>
<sequence>MSESNLSSFISTNYFNLRSAANSSNSITKPSTKKSIRNQKSPTNITNCAFKKRTLETVEATLEKNDKGSTYNHYLMNGSVASRTTTSISRYSTNASLLGPSVDCVLCCIYEVPRDISTRIGLCIINCNTAQMYLSDFMDSQIYIRVVHKLQIYQPTEILIPSSSLTPTVSKLATMIKFNVSETVKIEEGSRKCFNSQDGLAAITKYLIDDTKKNLKIEEVIDKTFALCAASAAISYMEEIISKSTRNLNAFRKLRIQFEGTENTMLIDSKTVRGLELVENKLDKNGISLWKFLDTTSTKMGQRSLRNSILQPLTDKESIEMRLEALEELKANNDLLQKLRLEMKSLPDLDKLFSRLLCINYSAIKSDQRINYVLLLKETLQSVKSLKYALNNESIQSRLISETKRIFNNDAIVEIEKLINDCINEDCVWATSALQLLNQRSYAVKSDSNGFLDVSRQIYKEVKEEFFHEVEDLSAKNKVKLDHNYDSARGFFLRIKRHDFTDNIATLPDIFISKTIKKNYIECTTLNIIKKNARLKEVMEEILLLSEETVDKLLDKITAHISDLFMIAEAIAILDLVCSFAYNLEENNYTIPTFTNNFLIQDSRHPLLEKVIENFVPNTISSTKNSSSLQIITGCNMSGKSVYLKQVALISIMAQMGSGISARYGSFPIFKRLHARVCNDSMELTSSNFGFEMKEMAYFLDDINAQTLLILDELGRGSSIADGFCVSLAVTEHLLRTEATVFLSTHFQDIPKIMSKKPAVSHLHMDAVLLNDNSIQMKYQLTKKSSTIENSGIKVVNRIFSPNIIGEAHNIRSLLEIAKAKSGDKNANDDVDEKTINQIKRIHNLVAILKECAGNEKVLLNLEKLRELNADFIEKFEG</sequence>
<keyword evidence="2" id="KW-0547">Nucleotide-binding</keyword>
<evidence type="ECO:0000256" key="3">
    <source>
        <dbReference type="ARBA" id="ARBA00022840"/>
    </source>
</evidence>
<dbReference type="SUPFAM" id="SSF53150">
    <property type="entry name" value="DNA repair protein MutS, domain II"/>
    <property type="match status" value="1"/>
</dbReference>
<evidence type="ECO:0000256" key="1">
    <source>
        <dbReference type="ARBA" id="ARBA00006271"/>
    </source>
</evidence>
<dbReference type="PANTHER" id="PTHR11361">
    <property type="entry name" value="DNA MISMATCH REPAIR PROTEIN MUTS FAMILY MEMBER"/>
    <property type="match status" value="1"/>
</dbReference>
<dbReference type="InterPro" id="IPR007860">
    <property type="entry name" value="DNA_mmatch_repair_MutS_con_dom"/>
</dbReference>
<dbReference type="Pfam" id="PF05188">
    <property type="entry name" value="MutS_II"/>
    <property type="match status" value="1"/>
</dbReference>
<dbReference type="GO" id="GO:0005524">
    <property type="term" value="F:ATP binding"/>
    <property type="evidence" value="ECO:0007669"/>
    <property type="project" value="UniProtKB-KW"/>
</dbReference>
<keyword evidence="4" id="KW-0238">DNA-binding</keyword>
<dbReference type="GeneID" id="80917924"/>
<dbReference type="GO" id="GO:0030983">
    <property type="term" value="F:mismatched DNA binding"/>
    <property type="evidence" value="ECO:0007669"/>
    <property type="project" value="InterPro"/>
</dbReference>
<proteinExistence type="inferred from homology"/>
<dbReference type="SUPFAM" id="SSF52540">
    <property type="entry name" value="P-loop containing nucleoside triphosphate hydrolases"/>
    <property type="match status" value="1"/>
</dbReference>
<dbReference type="GO" id="GO:0005634">
    <property type="term" value="C:nucleus"/>
    <property type="evidence" value="ECO:0007669"/>
    <property type="project" value="TreeGrafter"/>
</dbReference>
<dbReference type="InterPro" id="IPR007861">
    <property type="entry name" value="DNA_mismatch_repair_MutS_clamp"/>
</dbReference>
<keyword evidence="6" id="KW-0175">Coiled coil</keyword>
<dbReference type="InterPro" id="IPR036678">
    <property type="entry name" value="MutS_con_dom_sf"/>
</dbReference>
<feature type="domain" description="DNA mismatch repair proteins mutS family" evidence="7">
    <location>
        <begin position="707"/>
        <end position="723"/>
    </location>
</feature>
<protein>
    <recommendedName>
        <fullName evidence="7">DNA mismatch repair proteins mutS family domain-containing protein</fullName>
    </recommendedName>
</protein>
<dbReference type="AlphaFoldDB" id="A0AA35IXE6"/>
<dbReference type="PANTHER" id="PTHR11361:SF21">
    <property type="entry name" value="MUTS PROTEIN HOMOLOG 4"/>
    <property type="match status" value="1"/>
</dbReference>
<keyword evidence="5" id="KW-0469">Meiosis</keyword>
<dbReference type="SMART" id="SM00533">
    <property type="entry name" value="MUTSd"/>
    <property type="match status" value="1"/>
</dbReference>
<keyword evidence="9" id="KW-1185">Reference proteome</keyword>
<gene>
    <name evidence="8" type="primary">SMKI06G0590</name>
    <name evidence="8" type="ORF">SMKI_06G0590</name>
</gene>
<dbReference type="Pfam" id="PF00488">
    <property type="entry name" value="MutS_V"/>
    <property type="match status" value="1"/>
</dbReference>
<dbReference type="SUPFAM" id="SSF48334">
    <property type="entry name" value="DNA repair protein MutS, domain III"/>
    <property type="match status" value="1"/>
</dbReference>
<dbReference type="Gene3D" id="3.30.420.110">
    <property type="entry name" value="MutS, connector domain"/>
    <property type="match status" value="1"/>
</dbReference>
<dbReference type="Pfam" id="PF05192">
    <property type="entry name" value="MutS_III"/>
    <property type="match status" value="1"/>
</dbReference>
<dbReference type="CDD" id="cd03282">
    <property type="entry name" value="ABC_MSH4_euk"/>
    <property type="match status" value="1"/>
</dbReference>
<dbReference type="Pfam" id="PF05190">
    <property type="entry name" value="MutS_IV"/>
    <property type="match status" value="1"/>
</dbReference>
<dbReference type="EMBL" id="OX365762">
    <property type="protein sequence ID" value="CAI4038713.1"/>
    <property type="molecule type" value="Genomic_DNA"/>
</dbReference>
<dbReference type="InterPro" id="IPR000432">
    <property type="entry name" value="DNA_mismatch_repair_MutS_C"/>
</dbReference>
<reference evidence="8" key="1">
    <citation type="submission" date="2022-10" db="EMBL/GenBank/DDBJ databases">
        <authorList>
            <person name="Byrne P K."/>
        </authorList>
    </citation>
    <scope>NUCLEOTIDE SEQUENCE</scope>
    <source>
        <strain evidence="8">IFO1815</strain>
    </source>
</reference>
<dbReference type="GO" id="GO:0006298">
    <property type="term" value="P:mismatch repair"/>
    <property type="evidence" value="ECO:0007669"/>
    <property type="project" value="InterPro"/>
</dbReference>
<evidence type="ECO:0000256" key="5">
    <source>
        <dbReference type="ARBA" id="ARBA00023254"/>
    </source>
</evidence>
<dbReference type="GO" id="GO:0007131">
    <property type="term" value="P:reciprocal meiotic recombination"/>
    <property type="evidence" value="ECO:0007669"/>
    <property type="project" value="TreeGrafter"/>
</dbReference>
<accession>A0AA35IXE6</accession>
<dbReference type="InterPro" id="IPR045076">
    <property type="entry name" value="MutS"/>
</dbReference>
<dbReference type="InterPro" id="IPR011184">
    <property type="entry name" value="DNA_mismatch_repair_Msh2"/>
</dbReference>
<dbReference type="InterPro" id="IPR007696">
    <property type="entry name" value="DNA_mismatch_repair_MutS_core"/>
</dbReference>
<dbReference type="Gene3D" id="1.10.1420.10">
    <property type="match status" value="2"/>
</dbReference>
<comment type="similarity">
    <text evidence="1">Belongs to the DNA mismatch repair MutS family.</text>
</comment>
<dbReference type="Proteomes" id="UP001161438">
    <property type="component" value="Chromosome 6"/>
</dbReference>
<evidence type="ECO:0000259" key="7">
    <source>
        <dbReference type="PROSITE" id="PS00486"/>
    </source>
</evidence>
<feature type="coiled-coil region" evidence="6">
    <location>
        <begin position="319"/>
        <end position="346"/>
    </location>
</feature>
<dbReference type="PIRSF" id="PIRSF005813">
    <property type="entry name" value="MSH2"/>
    <property type="match status" value="1"/>
</dbReference>
<name>A0AA35IXE6_SACMI</name>
<dbReference type="InterPro" id="IPR036187">
    <property type="entry name" value="DNA_mismatch_repair_MutS_sf"/>
</dbReference>
<evidence type="ECO:0000256" key="6">
    <source>
        <dbReference type="SAM" id="Coils"/>
    </source>
</evidence>
<evidence type="ECO:0000313" key="9">
    <source>
        <dbReference type="Proteomes" id="UP001161438"/>
    </source>
</evidence>
<dbReference type="SMART" id="SM00534">
    <property type="entry name" value="MUTSac"/>
    <property type="match status" value="1"/>
</dbReference>